<dbReference type="SMART" id="SM00382">
    <property type="entry name" value="AAA"/>
    <property type="match status" value="1"/>
</dbReference>
<dbReference type="PROSITE" id="PS00847">
    <property type="entry name" value="MCM_1"/>
    <property type="match status" value="1"/>
</dbReference>
<keyword evidence="7 12" id="KW-0067">ATP-binding</keyword>
<dbReference type="InterPro" id="IPR033762">
    <property type="entry name" value="MCM_OB"/>
</dbReference>
<dbReference type="InterPro" id="IPR058767">
    <property type="entry name" value="MCM8_N"/>
</dbReference>
<dbReference type="InterPro" id="IPR003593">
    <property type="entry name" value="AAA+_ATPase"/>
</dbReference>
<evidence type="ECO:0000256" key="12">
    <source>
        <dbReference type="RuleBase" id="RU004070"/>
    </source>
</evidence>
<feature type="compositionally biased region" description="Basic and acidic residues" evidence="13">
    <location>
        <begin position="48"/>
        <end position="61"/>
    </location>
</feature>
<dbReference type="SMART" id="SM00350">
    <property type="entry name" value="MCM"/>
    <property type="match status" value="1"/>
</dbReference>
<dbReference type="InterPro" id="IPR027417">
    <property type="entry name" value="P-loop_NTPase"/>
</dbReference>
<evidence type="ECO:0000259" key="14">
    <source>
        <dbReference type="PROSITE" id="PS50051"/>
    </source>
</evidence>
<keyword evidence="8 12" id="KW-0238">DNA-binding</keyword>
<accession>A0AAD5PWI1</accession>
<evidence type="ECO:0000256" key="1">
    <source>
        <dbReference type="ARBA" id="ARBA00004123"/>
    </source>
</evidence>
<dbReference type="EMBL" id="WJBH02000003">
    <property type="protein sequence ID" value="KAI9560788.1"/>
    <property type="molecule type" value="Genomic_DNA"/>
</dbReference>
<dbReference type="GO" id="GO:0003697">
    <property type="term" value="F:single-stranded DNA binding"/>
    <property type="evidence" value="ECO:0007669"/>
    <property type="project" value="TreeGrafter"/>
</dbReference>
<dbReference type="GO" id="GO:0005524">
    <property type="term" value="F:ATP binding"/>
    <property type="evidence" value="ECO:0007669"/>
    <property type="project" value="UniProtKB-KW"/>
</dbReference>
<evidence type="ECO:0000256" key="13">
    <source>
        <dbReference type="SAM" id="MobiDB-lite"/>
    </source>
</evidence>
<evidence type="ECO:0000256" key="6">
    <source>
        <dbReference type="ARBA" id="ARBA00022806"/>
    </source>
</evidence>
<dbReference type="Gene3D" id="2.20.28.10">
    <property type="match status" value="1"/>
</dbReference>
<evidence type="ECO:0000256" key="7">
    <source>
        <dbReference type="ARBA" id="ARBA00022840"/>
    </source>
</evidence>
<keyword evidence="4" id="KW-0235">DNA replication</keyword>
<evidence type="ECO:0000256" key="9">
    <source>
        <dbReference type="ARBA" id="ARBA00023242"/>
    </source>
</evidence>
<dbReference type="SUPFAM" id="SSF52540">
    <property type="entry name" value="P-loop containing nucleoside triphosphate hydrolases"/>
    <property type="match status" value="1"/>
</dbReference>
<dbReference type="EC" id="3.6.4.12" evidence="3"/>
<keyword evidence="16" id="KW-1185">Reference proteome</keyword>
<keyword evidence="6" id="KW-0378">Hydrolase</keyword>
<keyword evidence="6" id="KW-0347">Helicase</keyword>
<dbReference type="PRINTS" id="PR01657">
    <property type="entry name" value="MCMFAMILY"/>
</dbReference>
<keyword evidence="5 12" id="KW-0547">Nucleotide-binding</keyword>
<evidence type="ECO:0000256" key="3">
    <source>
        <dbReference type="ARBA" id="ARBA00012551"/>
    </source>
</evidence>
<dbReference type="SUPFAM" id="SSF50249">
    <property type="entry name" value="Nucleic acid-binding proteins"/>
    <property type="match status" value="1"/>
</dbReference>
<dbReference type="GO" id="GO:0042555">
    <property type="term" value="C:MCM complex"/>
    <property type="evidence" value="ECO:0007669"/>
    <property type="project" value="TreeGrafter"/>
</dbReference>
<feature type="domain" description="MCM C-terminal AAA(+) ATPase" evidence="14">
    <location>
        <begin position="406"/>
        <end position="616"/>
    </location>
</feature>
<reference evidence="15 16" key="1">
    <citation type="submission" date="2022-05" db="EMBL/GenBank/DDBJ databases">
        <title>A multi-omics perspective on studying reproductive biology in Daphnia sinensis.</title>
        <authorList>
            <person name="Jia J."/>
        </authorList>
    </citation>
    <scope>NUCLEOTIDE SEQUENCE [LARGE SCALE GENOMIC DNA]</scope>
    <source>
        <strain evidence="15 16">WSL</strain>
    </source>
</reference>
<keyword evidence="9" id="KW-0539">Nucleus</keyword>
<organism evidence="15 16">
    <name type="scientific">Daphnia sinensis</name>
    <dbReference type="NCBI Taxonomy" id="1820382"/>
    <lineage>
        <taxon>Eukaryota</taxon>
        <taxon>Metazoa</taxon>
        <taxon>Ecdysozoa</taxon>
        <taxon>Arthropoda</taxon>
        <taxon>Crustacea</taxon>
        <taxon>Branchiopoda</taxon>
        <taxon>Diplostraca</taxon>
        <taxon>Cladocera</taxon>
        <taxon>Anomopoda</taxon>
        <taxon>Daphniidae</taxon>
        <taxon>Daphnia</taxon>
        <taxon>Daphnia similis group</taxon>
    </lineage>
</organism>
<dbReference type="PROSITE" id="PS50051">
    <property type="entry name" value="MCM_2"/>
    <property type="match status" value="1"/>
</dbReference>
<dbReference type="Pfam" id="PF00493">
    <property type="entry name" value="MCM"/>
    <property type="match status" value="1"/>
</dbReference>
<evidence type="ECO:0000256" key="5">
    <source>
        <dbReference type="ARBA" id="ARBA00022741"/>
    </source>
</evidence>
<dbReference type="GO" id="GO:0006260">
    <property type="term" value="P:DNA replication"/>
    <property type="evidence" value="ECO:0007669"/>
    <property type="project" value="InterPro"/>
</dbReference>
<proteinExistence type="inferred from homology"/>
<dbReference type="AlphaFoldDB" id="A0AAD5PWI1"/>
<dbReference type="Proteomes" id="UP000820818">
    <property type="component" value="Linkage Group LG3"/>
</dbReference>
<dbReference type="InterPro" id="IPR018525">
    <property type="entry name" value="MCM_CS"/>
</dbReference>
<evidence type="ECO:0000256" key="10">
    <source>
        <dbReference type="ARBA" id="ARBA00041084"/>
    </source>
</evidence>
<dbReference type="InterPro" id="IPR041562">
    <property type="entry name" value="MCM_lid"/>
</dbReference>
<dbReference type="Gene3D" id="3.40.50.300">
    <property type="entry name" value="P-loop containing nucleotide triphosphate hydrolases"/>
    <property type="match status" value="1"/>
</dbReference>
<evidence type="ECO:0000256" key="4">
    <source>
        <dbReference type="ARBA" id="ARBA00022705"/>
    </source>
</evidence>
<comment type="subcellular location">
    <subcellularLocation>
        <location evidence="1">Nucleus</location>
    </subcellularLocation>
</comment>
<evidence type="ECO:0000256" key="11">
    <source>
        <dbReference type="ARBA" id="ARBA00042306"/>
    </source>
</evidence>
<evidence type="ECO:0000256" key="8">
    <source>
        <dbReference type="ARBA" id="ARBA00023125"/>
    </source>
</evidence>
<evidence type="ECO:0000313" key="15">
    <source>
        <dbReference type="EMBL" id="KAI9560788.1"/>
    </source>
</evidence>
<dbReference type="GO" id="GO:0006310">
    <property type="term" value="P:DNA recombination"/>
    <property type="evidence" value="ECO:0007669"/>
    <property type="project" value="UniProtKB-ARBA"/>
</dbReference>
<gene>
    <name evidence="15" type="ORF">GHT06_011740</name>
</gene>
<protein>
    <recommendedName>
        <fullName evidence="10">DNA helicase MCM8</fullName>
        <ecNumber evidence="3">3.6.4.12</ecNumber>
    </recommendedName>
    <alternativeName>
        <fullName evidence="11">Minichromosome maintenance 8</fullName>
    </alternativeName>
</protein>
<dbReference type="InterPro" id="IPR031327">
    <property type="entry name" value="MCM"/>
</dbReference>
<dbReference type="Pfam" id="PF17855">
    <property type="entry name" value="MCM_lid"/>
    <property type="match status" value="1"/>
</dbReference>
<evidence type="ECO:0000313" key="16">
    <source>
        <dbReference type="Proteomes" id="UP000820818"/>
    </source>
</evidence>
<feature type="compositionally biased region" description="Low complexity" evidence="13">
    <location>
        <begin position="1"/>
        <end position="26"/>
    </location>
</feature>
<feature type="region of interest" description="Disordered" evidence="13">
    <location>
        <begin position="1"/>
        <end position="64"/>
    </location>
</feature>
<dbReference type="InterPro" id="IPR012340">
    <property type="entry name" value="NA-bd_OB-fold"/>
</dbReference>
<dbReference type="Pfam" id="PF26065">
    <property type="entry name" value="MCM8_N"/>
    <property type="match status" value="1"/>
</dbReference>
<dbReference type="PANTHER" id="PTHR11630:SF47">
    <property type="entry name" value="DNA HELICASE MCM8"/>
    <property type="match status" value="1"/>
</dbReference>
<sequence length="843" mass="93290">MADLGSNSKGKKQGGSYFRGNNNWRSNRWRGRGFQKGNGSKDNASNEEQDRRPRQRNHIDQHFPPVDCPYKGWKHYFPTEDFVPTSRTIQQIKWAIELFSHQEDMFDLSAVAEDGGFALDYQFLIENKYLSEVWPQFKADLIETPSTTLAVLSLAMYQLLVDKAKQNGYGETQEDLCEKSNLTVDVPFVRARLINYRKITPLRSLRAALYGKLVALSGTCVRASNTTPLCLVLAFQCRTCSGVLTYPQTDGKYESPPRCVLERDGLQCTGNSFDPLRSSPKNLIVEWQSIRIQENSSENLEIGRIPRAVDCELMQDLVGTCSPGEVVTLVGIVKAVNVKESDRGCKDSSMFTFYIEAVSIYNDDRGKKPEAETETLSETTSSCTGLLTFNMKDYHAIRKIHEEPNLFAFLVASLCPSIYGNTLVKAGLLLGLFGGNNSPISTARGPFCKRSDIHVLIVGDPGLGKSQMLHACSMVSPRGVFVCGNSTTNSGLTVTLTKDGKTNGNEYNLEAGALVLGDQGTCCIDEFDKMTGQHQALLEAMEQQSISLAKAGVVCTLPARTSILAAANPVGGHYNRAKTVSENIKLGPALLSRFDLVFLLLDRPDMAVDVLLTEHIMGLHAGKQPASSSMSSNSKKSLSVSISDGKETTLKARLCLIDDDADLLPAPLLRKYIAYAKEYVHPVLNEEAKKEINDFYLHLRMSQYSTDSTPITPRQLESLVRLSQARAKAELRTEVTGQDARDVIELVKTSFDDVFKNEFGSLDFSRSQNGSGMSSRNEGKRFIAFLQSYASRHDKTSFSLDELRTLAAQCNLGQTGNFKQFIETLNNQNYLLNKGGSIYKLVS</sequence>
<dbReference type="GO" id="GO:0005634">
    <property type="term" value="C:nucleus"/>
    <property type="evidence" value="ECO:0007669"/>
    <property type="project" value="UniProtKB-SubCell"/>
</dbReference>
<dbReference type="Pfam" id="PF17207">
    <property type="entry name" value="MCM_OB"/>
    <property type="match status" value="1"/>
</dbReference>
<dbReference type="Pfam" id="PF25051">
    <property type="entry name" value="WHD_MCM8"/>
    <property type="match status" value="1"/>
</dbReference>
<dbReference type="InterPro" id="IPR056875">
    <property type="entry name" value="MCM8/REC_WHD"/>
</dbReference>
<comment type="caution">
    <text evidence="15">The sequence shown here is derived from an EMBL/GenBank/DDBJ whole genome shotgun (WGS) entry which is preliminary data.</text>
</comment>
<dbReference type="Gene3D" id="2.40.50.140">
    <property type="entry name" value="Nucleic acid-binding proteins"/>
    <property type="match status" value="1"/>
</dbReference>
<dbReference type="GO" id="GO:0017116">
    <property type="term" value="F:single-stranded DNA helicase activity"/>
    <property type="evidence" value="ECO:0007669"/>
    <property type="project" value="TreeGrafter"/>
</dbReference>
<dbReference type="InterPro" id="IPR001208">
    <property type="entry name" value="MCM_dom"/>
</dbReference>
<evidence type="ECO:0000256" key="2">
    <source>
        <dbReference type="ARBA" id="ARBA00008010"/>
    </source>
</evidence>
<comment type="similarity">
    <text evidence="2 12">Belongs to the MCM family.</text>
</comment>
<name>A0AAD5PWI1_9CRUS</name>
<dbReference type="CDD" id="cd22247">
    <property type="entry name" value="MCM8_WHD"/>
    <property type="match status" value="1"/>
</dbReference>
<dbReference type="PANTHER" id="PTHR11630">
    <property type="entry name" value="DNA REPLICATION LICENSING FACTOR MCM FAMILY MEMBER"/>
    <property type="match status" value="1"/>
</dbReference>